<name>A0ABU3F6W2_9ENTE</name>
<dbReference type="RefSeq" id="WP_137617568.1">
    <property type="nucleotide sequence ID" value="NZ_BJDX01000001.1"/>
</dbReference>
<reference evidence="2" key="1">
    <citation type="submission" date="2023-03" db="EMBL/GenBank/DDBJ databases">
        <authorList>
            <person name="Shen W."/>
            <person name="Cai J."/>
        </authorList>
    </citation>
    <scope>NUCLEOTIDE SEQUENCE</scope>
    <source>
        <strain evidence="2">P66-3</strain>
    </source>
</reference>
<proteinExistence type="predicted"/>
<evidence type="ECO:0000313" key="3">
    <source>
        <dbReference type="Proteomes" id="UP001181046"/>
    </source>
</evidence>
<dbReference type="Proteomes" id="UP001181046">
    <property type="component" value="Unassembled WGS sequence"/>
</dbReference>
<organism evidence="2 3">
    <name type="scientific">Enterococcus xiangfangensis</name>
    <dbReference type="NCBI Taxonomy" id="1296537"/>
    <lineage>
        <taxon>Bacteria</taxon>
        <taxon>Bacillati</taxon>
        <taxon>Bacillota</taxon>
        <taxon>Bacilli</taxon>
        <taxon>Lactobacillales</taxon>
        <taxon>Enterococcaceae</taxon>
        <taxon>Enterococcus</taxon>
    </lineage>
</organism>
<dbReference type="InterPro" id="IPR007712">
    <property type="entry name" value="RelE/ParE_toxin"/>
</dbReference>
<keyword evidence="3" id="KW-1185">Reference proteome</keyword>
<protein>
    <submittedName>
        <fullName evidence="2">Type II toxin-antitoxin system RelE/ParE family toxin</fullName>
    </submittedName>
</protein>
<keyword evidence="1" id="KW-1277">Toxin-antitoxin system</keyword>
<dbReference type="EMBL" id="JARQAJ010000001">
    <property type="protein sequence ID" value="MDT2758403.1"/>
    <property type="molecule type" value="Genomic_DNA"/>
</dbReference>
<accession>A0ABU3F6W2</accession>
<evidence type="ECO:0000313" key="2">
    <source>
        <dbReference type="EMBL" id="MDT2758403.1"/>
    </source>
</evidence>
<dbReference type="Gene3D" id="3.30.2310.20">
    <property type="entry name" value="RelE-like"/>
    <property type="match status" value="1"/>
</dbReference>
<dbReference type="Pfam" id="PF05016">
    <property type="entry name" value="ParE_toxin"/>
    <property type="match status" value="1"/>
</dbReference>
<dbReference type="InterPro" id="IPR035093">
    <property type="entry name" value="RelE/ParE_toxin_dom_sf"/>
</dbReference>
<sequence>MRYNVTLTKELLIDLDKLANYLTKQFSEDTSNEVLARLFATFDSLQEFPQKGKAATELMFTFSGYMYLPLEKNVLFYKINEKRKEVQLLRMFSVNEDFMKKFDSFIN</sequence>
<comment type="caution">
    <text evidence="2">The sequence shown here is derived from an EMBL/GenBank/DDBJ whole genome shotgun (WGS) entry which is preliminary data.</text>
</comment>
<evidence type="ECO:0000256" key="1">
    <source>
        <dbReference type="ARBA" id="ARBA00022649"/>
    </source>
</evidence>
<gene>
    <name evidence="2" type="ORF">P7H27_01220</name>
</gene>